<dbReference type="InterPro" id="IPR005700">
    <property type="entry name" value="EPS_ExoP-like"/>
</dbReference>
<evidence type="ECO:0000313" key="20">
    <source>
        <dbReference type="EMBL" id="CAE6883075.1"/>
    </source>
</evidence>
<evidence type="ECO:0000259" key="19">
    <source>
        <dbReference type="Pfam" id="PF13807"/>
    </source>
</evidence>
<dbReference type="InterPro" id="IPR032807">
    <property type="entry name" value="GNVR"/>
</dbReference>
<dbReference type="CDD" id="cd05387">
    <property type="entry name" value="BY-kinase"/>
    <property type="match status" value="1"/>
</dbReference>
<organism evidence="20 21">
    <name type="scientific">Paraburkholderia domus</name>
    <dbReference type="NCBI Taxonomy" id="2793075"/>
    <lineage>
        <taxon>Bacteria</taxon>
        <taxon>Pseudomonadati</taxon>
        <taxon>Pseudomonadota</taxon>
        <taxon>Betaproteobacteria</taxon>
        <taxon>Burkholderiales</taxon>
        <taxon>Burkholderiaceae</taxon>
        <taxon>Paraburkholderia</taxon>
    </lineage>
</organism>
<dbReference type="Pfam" id="PF02706">
    <property type="entry name" value="Wzz"/>
    <property type="match status" value="1"/>
</dbReference>
<dbReference type="EMBL" id="CAJNAS010000005">
    <property type="protein sequence ID" value="CAE6883075.1"/>
    <property type="molecule type" value="Genomic_DNA"/>
</dbReference>
<evidence type="ECO:0000256" key="1">
    <source>
        <dbReference type="ARBA" id="ARBA00004429"/>
    </source>
</evidence>
<dbReference type="NCBIfam" id="TIGR01005">
    <property type="entry name" value="eps_transp_fam"/>
    <property type="match status" value="1"/>
</dbReference>
<keyword evidence="5 20" id="KW-0808">Transferase</keyword>
<feature type="domain" description="Tyrosine-protein kinase G-rich" evidence="19">
    <location>
        <begin position="391"/>
        <end position="470"/>
    </location>
</feature>
<dbReference type="GO" id="GO:0004713">
    <property type="term" value="F:protein tyrosine kinase activity"/>
    <property type="evidence" value="ECO:0007669"/>
    <property type="project" value="UniProtKB-KW"/>
</dbReference>
<evidence type="ECO:0000256" key="10">
    <source>
        <dbReference type="ARBA" id="ARBA00022989"/>
    </source>
</evidence>
<dbReference type="InterPro" id="IPR025669">
    <property type="entry name" value="AAA_dom"/>
</dbReference>
<evidence type="ECO:0000256" key="3">
    <source>
        <dbReference type="ARBA" id="ARBA00022475"/>
    </source>
</evidence>
<keyword evidence="10 16" id="KW-1133">Transmembrane helix</keyword>
<dbReference type="AlphaFoldDB" id="A0A9N8MNM7"/>
<feature type="transmembrane region" description="Helical" evidence="16">
    <location>
        <begin position="35"/>
        <end position="54"/>
    </location>
</feature>
<dbReference type="EC" id="2.7.10.-" evidence="20"/>
<comment type="subcellular location">
    <subcellularLocation>
        <location evidence="1">Cell inner membrane</location>
        <topology evidence="1">Multi-pass membrane protein</topology>
    </subcellularLocation>
</comment>
<dbReference type="GO" id="GO:0005524">
    <property type="term" value="F:ATP binding"/>
    <property type="evidence" value="ECO:0007669"/>
    <property type="project" value="UniProtKB-KW"/>
</dbReference>
<name>A0A9N8MNM7_9BURK</name>
<dbReference type="PANTHER" id="PTHR32309">
    <property type="entry name" value="TYROSINE-PROTEIN KINASE"/>
    <property type="match status" value="1"/>
</dbReference>
<evidence type="ECO:0000256" key="4">
    <source>
        <dbReference type="ARBA" id="ARBA00022519"/>
    </source>
</evidence>
<feature type="domain" description="Polysaccharide chain length determinant N-terminal" evidence="17">
    <location>
        <begin position="30"/>
        <end position="111"/>
    </location>
</feature>
<comment type="similarity">
    <text evidence="2">Belongs to the etk/wzc family.</text>
</comment>
<protein>
    <submittedName>
        <fullName evidence="20">Tyrosine-protein kinase wzc</fullName>
        <ecNumber evidence="20">2.7.10.-</ecNumber>
    </submittedName>
</protein>
<dbReference type="PANTHER" id="PTHR32309:SF32">
    <property type="entry name" value="TYROSINE-PROTEIN KINASE ETK-RELATED"/>
    <property type="match status" value="1"/>
</dbReference>
<evidence type="ECO:0000256" key="14">
    <source>
        <dbReference type="SAM" id="Coils"/>
    </source>
</evidence>
<dbReference type="InterPro" id="IPR050445">
    <property type="entry name" value="Bact_polysacc_biosynth/exp"/>
</dbReference>
<evidence type="ECO:0000256" key="8">
    <source>
        <dbReference type="ARBA" id="ARBA00022777"/>
    </source>
</evidence>
<sequence>MTVNHANWSTSNFEPAHQQPASTGHSMSAFYHGRWVIIGSTLLCLLAGIGYATFKQPVFRSDILIEVEQTPELPKSALGDVSSMFDLKTDVSSEIEVLKSRLVTSQAVNNLKLYIDAEPRYIPVVGWWLSERSDDLSTPLPGGYVSGKESIDVATLNVPQRLYSKTLKLTLGQGGAYTLSGGFLFGDKFQLQGHVGQMLREQTSYGPVELLVQHVDGKPGATFNLSRYSEAGTIEWLQNTVAVLERGKQSNIIGATLDGTDPREDSQILNEIGRAYIEQNGQRKSAEANKAIRFLDTQLPVLKAQLEAAEARLNAFRAEHGTLDTSQYGTALLQQSVADQVKVFDLKQRRSELMSRFTEGYPEVQAVDRQLQDAQAALAAVLGATQALPALEQSVLQLQRDVQVSSDLYRIQLGTRQQLTLVGAGKVSNVRLIDTAMPTEEPIQPRVGVVIGGSIISGLLIGAGLVFFRRRVRGRVDNPQEIEASIGLPVYATVPPHGRLPDYTRRNALVKPAAPLMLTDGSINCPTIESLRSFYAILQFRLPEARNRAVLITGPTAGIGKSFVSANLATLAGASNKRVLLIDADLRKGVLHQYLKVECGHGLSEVVAGTHHINAVLKRNVLPGLDFLSTGEAPSGPSEMLLRPELSNLIDEVSSQYDMVVIDGPPLLMVPDAIMLGQAAGAVFMVARHGVTTLPDIRESARRLAQAGVPIRGVVLNDFKALPGKYGYAGYAGYADSTLGDYRRGRFTEQPAQQ</sequence>
<keyword evidence="8 20" id="KW-0418">Kinase</keyword>
<dbReference type="Gene3D" id="3.40.50.300">
    <property type="entry name" value="P-loop containing nucleotide triphosphate hydrolases"/>
    <property type="match status" value="1"/>
</dbReference>
<dbReference type="Pfam" id="PF23607">
    <property type="entry name" value="WZC_N"/>
    <property type="match status" value="1"/>
</dbReference>
<evidence type="ECO:0000256" key="7">
    <source>
        <dbReference type="ARBA" id="ARBA00022741"/>
    </source>
</evidence>
<evidence type="ECO:0000259" key="17">
    <source>
        <dbReference type="Pfam" id="PF02706"/>
    </source>
</evidence>
<feature type="transmembrane region" description="Helical" evidence="16">
    <location>
        <begin position="447"/>
        <end position="468"/>
    </location>
</feature>
<feature type="domain" description="AAA" evidence="18">
    <location>
        <begin position="557"/>
        <end position="676"/>
    </location>
</feature>
<evidence type="ECO:0000259" key="18">
    <source>
        <dbReference type="Pfam" id="PF13614"/>
    </source>
</evidence>
<keyword evidence="7" id="KW-0547">Nucleotide-binding</keyword>
<evidence type="ECO:0000256" key="16">
    <source>
        <dbReference type="SAM" id="Phobius"/>
    </source>
</evidence>
<dbReference type="Pfam" id="PF13807">
    <property type="entry name" value="GNVR"/>
    <property type="match status" value="1"/>
</dbReference>
<keyword evidence="11 16" id="KW-0472">Membrane</keyword>
<keyword evidence="12" id="KW-0829">Tyrosine-protein kinase</keyword>
<dbReference type="InterPro" id="IPR027417">
    <property type="entry name" value="P-loop_NTPase"/>
</dbReference>
<dbReference type="SUPFAM" id="SSF52540">
    <property type="entry name" value="P-loop containing nucleoside triphosphate hydrolases"/>
    <property type="match status" value="1"/>
</dbReference>
<evidence type="ECO:0000256" key="15">
    <source>
        <dbReference type="SAM" id="MobiDB-lite"/>
    </source>
</evidence>
<keyword evidence="4" id="KW-0997">Cell inner membrane</keyword>
<dbReference type="NCBIfam" id="TIGR01007">
    <property type="entry name" value="eps_fam"/>
    <property type="match status" value="1"/>
</dbReference>
<keyword evidence="6 16" id="KW-0812">Transmembrane</keyword>
<dbReference type="Pfam" id="PF13614">
    <property type="entry name" value="AAA_31"/>
    <property type="match status" value="1"/>
</dbReference>
<dbReference type="GO" id="GO:0005886">
    <property type="term" value="C:plasma membrane"/>
    <property type="evidence" value="ECO:0007669"/>
    <property type="project" value="UniProtKB-SubCell"/>
</dbReference>
<dbReference type="InterPro" id="IPR005702">
    <property type="entry name" value="Wzc-like_C"/>
</dbReference>
<proteinExistence type="inferred from homology"/>
<gene>
    <name evidence="20" type="primary">wzc_2</name>
    <name evidence="20" type="ORF">R70211_02243</name>
</gene>
<feature type="coiled-coil region" evidence="14">
    <location>
        <begin position="292"/>
        <end position="319"/>
    </location>
</feature>
<reference evidence="20" key="1">
    <citation type="submission" date="2021-02" db="EMBL/GenBank/DDBJ databases">
        <authorList>
            <person name="Vanwijnsberghe S."/>
        </authorList>
    </citation>
    <scope>NUCLEOTIDE SEQUENCE</scope>
    <source>
        <strain evidence="20">R-70211</strain>
    </source>
</reference>
<keyword evidence="21" id="KW-1185">Reference proteome</keyword>
<evidence type="ECO:0000256" key="9">
    <source>
        <dbReference type="ARBA" id="ARBA00022840"/>
    </source>
</evidence>
<keyword evidence="14" id="KW-0175">Coiled coil</keyword>
<accession>A0A9N8MNM7</accession>
<dbReference type="Proteomes" id="UP000675121">
    <property type="component" value="Unassembled WGS sequence"/>
</dbReference>
<evidence type="ECO:0000256" key="6">
    <source>
        <dbReference type="ARBA" id="ARBA00022692"/>
    </source>
</evidence>
<keyword evidence="3" id="KW-1003">Cell membrane</keyword>
<evidence type="ECO:0000313" key="21">
    <source>
        <dbReference type="Proteomes" id="UP000675121"/>
    </source>
</evidence>
<comment type="caution">
    <text evidence="20">The sequence shown here is derived from an EMBL/GenBank/DDBJ whole genome shotgun (WGS) entry which is preliminary data.</text>
</comment>
<evidence type="ECO:0000256" key="2">
    <source>
        <dbReference type="ARBA" id="ARBA00008883"/>
    </source>
</evidence>
<feature type="region of interest" description="Disordered" evidence="15">
    <location>
        <begin position="1"/>
        <end position="20"/>
    </location>
</feature>
<keyword evidence="9" id="KW-0067">ATP-binding</keyword>
<evidence type="ECO:0000256" key="5">
    <source>
        <dbReference type="ARBA" id="ARBA00022679"/>
    </source>
</evidence>
<evidence type="ECO:0000256" key="13">
    <source>
        <dbReference type="ARBA" id="ARBA00053015"/>
    </source>
</evidence>
<comment type="catalytic activity">
    <reaction evidence="13">
        <text>L-tyrosyl-[protein] + ATP = O-phospho-L-tyrosyl-[protein] + ADP + H(+)</text>
        <dbReference type="Rhea" id="RHEA:10596"/>
        <dbReference type="Rhea" id="RHEA-COMP:10136"/>
        <dbReference type="Rhea" id="RHEA-COMP:20101"/>
        <dbReference type="ChEBI" id="CHEBI:15378"/>
        <dbReference type="ChEBI" id="CHEBI:30616"/>
        <dbReference type="ChEBI" id="CHEBI:46858"/>
        <dbReference type="ChEBI" id="CHEBI:61978"/>
        <dbReference type="ChEBI" id="CHEBI:456216"/>
    </reaction>
</comment>
<evidence type="ECO:0000256" key="11">
    <source>
        <dbReference type="ARBA" id="ARBA00023136"/>
    </source>
</evidence>
<dbReference type="InterPro" id="IPR003856">
    <property type="entry name" value="LPS_length_determ_N"/>
</dbReference>
<evidence type="ECO:0000256" key="12">
    <source>
        <dbReference type="ARBA" id="ARBA00023137"/>
    </source>
</evidence>